<keyword evidence="2" id="KW-1185">Reference proteome</keyword>
<reference evidence="1" key="1">
    <citation type="submission" date="2021-01" db="EMBL/GenBank/DDBJ databases">
        <title>Complete genome sequence of Clostridiales bacterium R-7.</title>
        <authorList>
            <person name="Mahoney-Kurpe S.C."/>
            <person name="Palevich N."/>
            <person name="Koike S."/>
            <person name="Moon C.D."/>
            <person name="Attwood G.T."/>
        </authorList>
    </citation>
    <scope>NUCLEOTIDE SEQUENCE</scope>
    <source>
        <strain evidence="1">R-7</strain>
    </source>
</reference>
<gene>
    <name evidence="1" type="ORF">JYE49_09350</name>
</gene>
<sequence>MKLLEKIRGFLRDNEPEAPPVPEAPVPLKKTCKQCGKTFTVDPAWGFVPTFCKDCKQQMAKDKELAQREGPRHDIKRKCKACGKFFTFPSDVLHYPTYCPNCRKRRQTAMKEKYSRKK</sequence>
<protein>
    <submittedName>
        <fullName evidence="1">Uncharacterized protein</fullName>
    </submittedName>
</protein>
<dbReference type="Proteomes" id="UP000682782">
    <property type="component" value="Chromosome"/>
</dbReference>
<name>A0AC61N0B2_9FIRM</name>
<organism evidence="1 2">
    <name type="scientific">Aristaeella hokkaidonensis</name>
    <dbReference type="NCBI Taxonomy" id="3046382"/>
    <lineage>
        <taxon>Bacteria</taxon>
        <taxon>Bacillati</taxon>
        <taxon>Bacillota</taxon>
        <taxon>Clostridia</taxon>
        <taxon>Eubacteriales</taxon>
        <taxon>Aristaeellaceae</taxon>
        <taxon>Aristaeella</taxon>
    </lineage>
</organism>
<evidence type="ECO:0000313" key="2">
    <source>
        <dbReference type="Proteomes" id="UP000682782"/>
    </source>
</evidence>
<accession>A0AC61N0B2</accession>
<dbReference type="EMBL" id="CP068393">
    <property type="protein sequence ID" value="QUC66074.1"/>
    <property type="molecule type" value="Genomic_DNA"/>
</dbReference>
<proteinExistence type="predicted"/>
<evidence type="ECO:0000313" key="1">
    <source>
        <dbReference type="EMBL" id="QUC66074.1"/>
    </source>
</evidence>